<protein>
    <submittedName>
        <fullName evidence="4">Sodium-dependent lysophosphatidylcholine symporter 1</fullName>
    </submittedName>
</protein>
<feature type="transmembrane region" description="Helical" evidence="3">
    <location>
        <begin position="461"/>
        <end position="481"/>
    </location>
</feature>
<keyword evidence="3" id="KW-1133">Transmembrane helix</keyword>
<evidence type="ECO:0000313" key="4">
    <source>
        <dbReference type="EMBL" id="KAJ8033086.1"/>
    </source>
</evidence>
<feature type="region of interest" description="Disordered" evidence="2">
    <location>
        <begin position="1"/>
        <end position="35"/>
    </location>
</feature>
<feature type="transmembrane region" description="Helical" evidence="3">
    <location>
        <begin position="348"/>
        <end position="367"/>
    </location>
</feature>
<proteinExistence type="inferred from homology"/>
<reference evidence="4" key="1">
    <citation type="submission" date="2021-10" db="EMBL/GenBank/DDBJ databases">
        <title>Tropical sea cucumber genome reveals ecological adaptation and Cuvierian tubules defense mechanism.</title>
        <authorList>
            <person name="Chen T."/>
        </authorList>
    </citation>
    <scope>NUCLEOTIDE SEQUENCE</scope>
    <source>
        <strain evidence="4">Nanhai2018</strain>
        <tissue evidence="4">Muscle</tissue>
    </source>
</reference>
<gene>
    <name evidence="4" type="ORF">HOLleu_23220</name>
</gene>
<dbReference type="Proteomes" id="UP001152320">
    <property type="component" value="Chromosome 11"/>
</dbReference>
<dbReference type="InterPro" id="IPR039672">
    <property type="entry name" value="MFS_2"/>
</dbReference>
<feature type="transmembrane region" description="Helical" evidence="3">
    <location>
        <begin position="112"/>
        <end position="132"/>
    </location>
</feature>
<dbReference type="Pfam" id="PF13347">
    <property type="entry name" value="MFS_2"/>
    <property type="match status" value="1"/>
</dbReference>
<evidence type="ECO:0000256" key="2">
    <source>
        <dbReference type="SAM" id="MobiDB-lite"/>
    </source>
</evidence>
<evidence type="ECO:0000313" key="5">
    <source>
        <dbReference type="Proteomes" id="UP001152320"/>
    </source>
</evidence>
<feature type="transmembrane region" description="Helical" evidence="3">
    <location>
        <begin position="74"/>
        <end position="100"/>
    </location>
</feature>
<dbReference type="PANTHER" id="PTHR11328">
    <property type="entry name" value="MAJOR FACILITATOR SUPERFAMILY DOMAIN-CONTAINING PROTEIN"/>
    <property type="match status" value="1"/>
</dbReference>
<dbReference type="PANTHER" id="PTHR11328:SF24">
    <property type="entry name" value="MAJOR FACILITATOR SUPERFAMILY (MFS) PROFILE DOMAIN-CONTAINING PROTEIN"/>
    <property type="match status" value="1"/>
</dbReference>
<feature type="transmembrane region" description="Helical" evidence="3">
    <location>
        <begin position="241"/>
        <end position="261"/>
    </location>
</feature>
<evidence type="ECO:0000256" key="1">
    <source>
        <dbReference type="ARBA" id="ARBA00008335"/>
    </source>
</evidence>
<dbReference type="EMBL" id="JAIZAY010000011">
    <property type="protein sequence ID" value="KAJ8033086.1"/>
    <property type="molecule type" value="Genomic_DNA"/>
</dbReference>
<feature type="transmembrane region" description="Helical" evidence="3">
    <location>
        <begin position="373"/>
        <end position="394"/>
    </location>
</feature>
<dbReference type="OrthoDB" id="197206at2759"/>
<dbReference type="InterPro" id="IPR036259">
    <property type="entry name" value="MFS_trans_sf"/>
</dbReference>
<dbReference type="GO" id="GO:0008643">
    <property type="term" value="P:carbohydrate transport"/>
    <property type="evidence" value="ECO:0007669"/>
    <property type="project" value="InterPro"/>
</dbReference>
<dbReference type="SUPFAM" id="SSF103473">
    <property type="entry name" value="MFS general substrate transporter"/>
    <property type="match status" value="1"/>
</dbReference>
<feature type="transmembrane region" description="Helical" evidence="3">
    <location>
        <begin position="43"/>
        <end position="68"/>
    </location>
</feature>
<dbReference type="GO" id="GO:0005886">
    <property type="term" value="C:plasma membrane"/>
    <property type="evidence" value="ECO:0007669"/>
    <property type="project" value="TreeGrafter"/>
</dbReference>
<name>A0A9Q1BUJ4_HOLLE</name>
<feature type="transmembrane region" description="Helical" evidence="3">
    <location>
        <begin position="181"/>
        <end position="203"/>
    </location>
</feature>
<sequence>MDLEGPPEIATTDIDQSEEVTEKTPLQGRRSSPRRKLRTRNKFAYGFGGMPYQLTNTVIGFYIAIFLLDTADILPIYASIIIFFGRFWDAITDPIVGILITKTNTRLGKLKPWMAVAAPLASGTYVLLWTVPEFGSSIAAFFWYLLFYCGFQTMLTCYHLPYTALTMLISEEQHERDSATAFRIAAEVVGNLLGNILMGYSILIFTRNVEGKDCLRGNETESNITDAVEQEKLGYQVGASMIGFIVLVSAFTVLVGTTELKSNKRLRTKIPLKQALPKIIKFKPYVTLIGAFLFFILAIQSIQGNFALFCKYTLLIDNYQNLIIVVLASAFICLPVWHVILKKIGKKKAMAIGAAMTFPVLMLYAFLQPGNVWLMYAFSALAGNAIAVVQLVPWSMVPDVIDYFLIKHGQSYETIFYSFFVMFVKFATGVSLGISTMVLGFVGYKNGYCEQPEAVAFTLRLLVTAFPCFCIFIGYICLWFYPITEEIRKKNKTILEIWRDGDNQDRRNTVKISEEQRVRTRSFRTPSTTLL</sequence>
<feature type="transmembrane region" description="Helical" evidence="3">
    <location>
        <begin position="138"/>
        <end position="160"/>
    </location>
</feature>
<dbReference type="Gene3D" id="1.20.1250.20">
    <property type="entry name" value="MFS general substrate transporter like domains"/>
    <property type="match status" value="2"/>
</dbReference>
<comment type="caution">
    <text evidence="4">The sequence shown here is derived from an EMBL/GenBank/DDBJ whole genome shotgun (WGS) entry which is preliminary data.</text>
</comment>
<dbReference type="AlphaFoldDB" id="A0A9Q1BUJ4"/>
<keyword evidence="3" id="KW-0472">Membrane</keyword>
<comment type="similarity">
    <text evidence="1">Belongs to the major facilitator superfamily.</text>
</comment>
<evidence type="ECO:0000256" key="3">
    <source>
        <dbReference type="SAM" id="Phobius"/>
    </source>
</evidence>
<feature type="transmembrane region" description="Helical" evidence="3">
    <location>
        <begin position="415"/>
        <end position="441"/>
    </location>
</feature>
<feature type="transmembrane region" description="Helical" evidence="3">
    <location>
        <begin position="322"/>
        <end position="341"/>
    </location>
</feature>
<dbReference type="GO" id="GO:0015293">
    <property type="term" value="F:symporter activity"/>
    <property type="evidence" value="ECO:0007669"/>
    <property type="project" value="InterPro"/>
</dbReference>
<accession>A0A9Q1BUJ4</accession>
<keyword evidence="5" id="KW-1185">Reference proteome</keyword>
<keyword evidence="3" id="KW-0812">Transmembrane</keyword>
<organism evidence="4 5">
    <name type="scientific">Holothuria leucospilota</name>
    <name type="common">Black long sea cucumber</name>
    <name type="synonym">Mertensiothuria leucospilota</name>
    <dbReference type="NCBI Taxonomy" id="206669"/>
    <lineage>
        <taxon>Eukaryota</taxon>
        <taxon>Metazoa</taxon>
        <taxon>Echinodermata</taxon>
        <taxon>Eleutherozoa</taxon>
        <taxon>Echinozoa</taxon>
        <taxon>Holothuroidea</taxon>
        <taxon>Aspidochirotacea</taxon>
        <taxon>Aspidochirotida</taxon>
        <taxon>Holothuriidae</taxon>
        <taxon>Holothuria</taxon>
    </lineage>
</organism>
<feature type="transmembrane region" description="Helical" evidence="3">
    <location>
        <begin position="282"/>
        <end position="302"/>
    </location>
</feature>